<sequence>MTNVTYPSMLQKRTYISMKTVKVTETQDELVIQSLIYEQARSRENRDSMAQKKTLLFEVRPPESVLIEFPLISSPKRQGISCSELSTSFSSPL</sequence>
<evidence type="ECO:0000313" key="2">
    <source>
        <dbReference type="Proteomes" id="UP000827092"/>
    </source>
</evidence>
<organism evidence="1 2">
    <name type="scientific">Oedothorax gibbosus</name>
    <dbReference type="NCBI Taxonomy" id="931172"/>
    <lineage>
        <taxon>Eukaryota</taxon>
        <taxon>Metazoa</taxon>
        <taxon>Ecdysozoa</taxon>
        <taxon>Arthropoda</taxon>
        <taxon>Chelicerata</taxon>
        <taxon>Arachnida</taxon>
        <taxon>Araneae</taxon>
        <taxon>Araneomorphae</taxon>
        <taxon>Entelegynae</taxon>
        <taxon>Araneoidea</taxon>
        <taxon>Linyphiidae</taxon>
        <taxon>Erigoninae</taxon>
        <taxon>Oedothorax</taxon>
    </lineage>
</organism>
<gene>
    <name evidence="1" type="ORF">JTE90_022048</name>
</gene>
<accession>A0AAV6V3E9</accession>
<reference evidence="1 2" key="1">
    <citation type="journal article" date="2022" name="Nat. Ecol. Evol.">
        <title>A masculinizing supergene underlies an exaggerated male reproductive morph in a spider.</title>
        <authorList>
            <person name="Hendrickx F."/>
            <person name="De Corte Z."/>
            <person name="Sonet G."/>
            <person name="Van Belleghem S.M."/>
            <person name="Kostlbacher S."/>
            <person name="Vangestel C."/>
        </authorList>
    </citation>
    <scope>NUCLEOTIDE SEQUENCE [LARGE SCALE GENOMIC DNA]</scope>
    <source>
        <strain evidence="1">W744_W776</strain>
    </source>
</reference>
<dbReference type="EMBL" id="JAFNEN010000185">
    <property type="protein sequence ID" value="KAG8190406.1"/>
    <property type="molecule type" value="Genomic_DNA"/>
</dbReference>
<dbReference type="AlphaFoldDB" id="A0AAV6V3E9"/>
<dbReference type="Proteomes" id="UP000827092">
    <property type="component" value="Unassembled WGS sequence"/>
</dbReference>
<protein>
    <submittedName>
        <fullName evidence="1">Uncharacterized protein</fullName>
    </submittedName>
</protein>
<evidence type="ECO:0000313" key="1">
    <source>
        <dbReference type="EMBL" id="KAG8190406.1"/>
    </source>
</evidence>
<keyword evidence="2" id="KW-1185">Reference proteome</keyword>
<comment type="caution">
    <text evidence="1">The sequence shown here is derived from an EMBL/GenBank/DDBJ whole genome shotgun (WGS) entry which is preliminary data.</text>
</comment>
<name>A0AAV6V3E9_9ARAC</name>
<proteinExistence type="predicted"/>